<evidence type="ECO:0000313" key="3">
    <source>
        <dbReference type="Proteomes" id="UP001324427"/>
    </source>
</evidence>
<sequence>MASPSSEEDRSLDGSPPLAPVPVGEEIDSVSLHFGTPGETLQVDIEDDDEERHIMFLRRFTHRRDLAALARFPEGYNFTNTVDDGTQVPVVLLTPPDQVAIQHEDGTWSRQPHQASDGPSVFTPQLYQTYLHDSNLPDWFLSAEHVACLTDDTEAFGLGTTNVSPRQLPPPSYLDFRYPAEPQYPVPDVFGDGNAYAYCFSNDEKLKVARRFPAITVTPPTPPTYRIYILPSGQIVFRDEEPSPRTNALATGLMVWQEAADFEGLAAYRVEPRTTPLTARAANDSTPQRSTKQTELMEGDAAQDGGLPALGQRPQGLDHWEWLQIGIDDVRAHGMGFDRQEDVELARQEGLLTHGMGPNAGPITVWYPDQDFFNPLVQPRGSGHWAYLTIHGDNSDRGHANLNFGDQVAHGFAGIHAPAAREIWRLRQDNQARVQAGELGSDSTTSINLVWIPGELDDDEVLDAFGTPEPSDTDAGLLRGHHINDVDPNSGESHEPVSRGEHNQTGDGSAQYHTRLINGKKFTIDRSLLRLNVIQKPKTWIAKKDGKWHQYGDMANLSWLSSAAITKVNNWKEQALKRNGWPAKRVQSRQNYSDAERAWIFERVKAASGGAPVCGLPRLTADINAQFPGNLRSENGIQREVNRQRKDYTTNAGQMKQRQRRGANLTEMHAERRKAKAKKVMEPSSADEEEEEEAESGVEDGESDD</sequence>
<feature type="compositionally biased region" description="Basic and acidic residues" evidence="1">
    <location>
        <begin position="492"/>
        <end position="504"/>
    </location>
</feature>
<feature type="region of interest" description="Disordered" evidence="1">
    <location>
        <begin position="1"/>
        <end position="25"/>
    </location>
</feature>
<protein>
    <submittedName>
        <fullName evidence="2">Uncharacterized protein</fullName>
    </submittedName>
</protein>
<feature type="compositionally biased region" description="Acidic residues" evidence="1">
    <location>
        <begin position="685"/>
        <end position="705"/>
    </location>
</feature>
<dbReference type="EMBL" id="JAVFHQ010000020">
    <property type="protein sequence ID" value="KAK4545362.1"/>
    <property type="molecule type" value="Genomic_DNA"/>
</dbReference>
<evidence type="ECO:0000256" key="1">
    <source>
        <dbReference type="SAM" id="MobiDB-lite"/>
    </source>
</evidence>
<proteinExistence type="predicted"/>
<evidence type="ECO:0000313" key="2">
    <source>
        <dbReference type="EMBL" id="KAK4545362.1"/>
    </source>
</evidence>
<accession>A0AAV9JJD8</accession>
<organism evidence="2 3">
    <name type="scientific">Oleoguttula mirabilis</name>
    <dbReference type="NCBI Taxonomy" id="1507867"/>
    <lineage>
        <taxon>Eukaryota</taxon>
        <taxon>Fungi</taxon>
        <taxon>Dikarya</taxon>
        <taxon>Ascomycota</taxon>
        <taxon>Pezizomycotina</taxon>
        <taxon>Dothideomycetes</taxon>
        <taxon>Dothideomycetidae</taxon>
        <taxon>Mycosphaerellales</taxon>
        <taxon>Teratosphaeriaceae</taxon>
        <taxon>Oleoguttula</taxon>
    </lineage>
</organism>
<feature type="compositionally biased region" description="Polar residues" evidence="1">
    <location>
        <begin position="283"/>
        <end position="294"/>
    </location>
</feature>
<feature type="region of interest" description="Disordered" evidence="1">
    <location>
        <begin position="276"/>
        <end position="296"/>
    </location>
</feature>
<name>A0AAV9JJD8_9PEZI</name>
<feature type="region of interest" description="Disordered" evidence="1">
    <location>
        <begin position="463"/>
        <end position="511"/>
    </location>
</feature>
<dbReference type="Proteomes" id="UP001324427">
    <property type="component" value="Unassembled WGS sequence"/>
</dbReference>
<dbReference type="AlphaFoldDB" id="A0AAV9JJD8"/>
<gene>
    <name evidence="2" type="ORF">LTR36_003542</name>
</gene>
<comment type="caution">
    <text evidence="2">The sequence shown here is derived from an EMBL/GenBank/DDBJ whole genome shotgun (WGS) entry which is preliminary data.</text>
</comment>
<reference evidence="2 3" key="1">
    <citation type="submission" date="2021-11" db="EMBL/GenBank/DDBJ databases">
        <title>Black yeast isolated from Biological Soil Crust.</title>
        <authorList>
            <person name="Kurbessoian T."/>
        </authorList>
    </citation>
    <scope>NUCLEOTIDE SEQUENCE [LARGE SCALE GENOMIC DNA]</scope>
    <source>
        <strain evidence="2 3">CCFEE 5522</strain>
    </source>
</reference>
<keyword evidence="3" id="KW-1185">Reference proteome</keyword>
<feature type="region of interest" description="Disordered" evidence="1">
    <location>
        <begin position="630"/>
        <end position="705"/>
    </location>
</feature>